<dbReference type="PANTHER" id="PTHR43712:SF12">
    <property type="entry name" value="STERIGMATOCYSTIN 8-O-METHYLTRANSFERASE"/>
    <property type="match status" value="1"/>
</dbReference>
<keyword evidence="1" id="KW-0489">Methyltransferase</keyword>
<dbReference type="CDD" id="cd02440">
    <property type="entry name" value="AdoMet_MTases"/>
    <property type="match status" value="1"/>
</dbReference>
<dbReference type="InterPro" id="IPR036388">
    <property type="entry name" value="WH-like_DNA-bd_sf"/>
</dbReference>
<reference evidence="6" key="1">
    <citation type="journal article" date="2017" name="Genome Biol.">
        <title>Comparative genomics reveals high biological diversity and specific adaptations in the industrially and medically important fungal genus Aspergillus.</title>
        <authorList>
            <person name="de Vries R.P."/>
            <person name="Riley R."/>
            <person name="Wiebenga A."/>
            <person name="Aguilar-Osorio G."/>
            <person name="Amillis S."/>
            <person name="Uchima C.A."/>
            <person name="Anderluh G."/>
            <person name="Asadollahi M."/>
            <person name="Askin M."/>
            <person name="Barry K."/>
            <person name="Battaglia E."/>
            <person name="Bayram O."/>
            <person name="Benocci T."/>
            <person name="Braus-Stromeyer S.A."/>
            <person name="Caldana C."/>
            <person name="Canovas D."/>
            <person name="Cerqueira G.C."/>
            <person name="Chen F."/>
            <person name="Chen W."/>
            <person name="Choi C."/>
            <person name="Clum A."/>
            <person name="Dos Santos R.A."/>
            <person name="Damasio A.R."/>
            <person name="Diallinas G."/>
            <person name="Emri T."/>
            <person name="Fekete E."/>
            <person name="Flipphi M."/>
            <person name="Freyberg S."/>
            <person name="Gallo A."/>
            <person name="Gournas C."/>
            <person name="Habgood R."/>
            <person name="Hainaut M."/>
            <person name="Harispe M.L."/>
            <person name="Henrissat B."/>
            <person name="Hilden K.S."/>
            <person name="Hope R."/>
            <person name="Hossain A."/>
            <person name="Karabika E."/>
            <person name="Karaffa L."/>
            <person name="Karanyi Z."/>
            <person name="Krasevec N."/>
            <person name="Kuo A."/>
            <person name="Kusch H."/>
            <person name="LaButti K."/>
            <person name="Lagendijk E.L."/>
            <person name="Lapidus A."/>
            <person name="Levasseur A."/>
            <person name="Lindquist E."/>
            <person name="Lipzen A."/>
            <person name="Logrieco A.F."/>
            <person name="MacCabe A."/>
            <person name="Maekelae M.R."/>
            <person name="Malavazi I."/>
            <person name="Melin P."/>
            <person name="Meyer V."/>
            <person name="Mielnichuk N."/>
            <person name="Miskei M."/>
            <person name="Molnar A.P."/>
            <person name="Mule G."/>
            <person name="Ngan C.Y."/>
            <person name="Orejas M."/>
            <person name="Orosz E."/>
            <person name="Ouedraogo J.P."/>
            <person name="Overkamp K.M."/>
            <person name="Park H.-S."/>
            <person name="Perrone G."/>
            <person name="Piumi F."/>
            <person name="Punt P.J."/>
            <person name="Ram A.F."/>
            <person name="Ramon A."/>
            <person name="Rauscher S."/>
            <person name="Record E."/>
            <person name="Riano-Pachon D.M."/>
            <person name="Robert V."/>
            <person name="Roehrig J."/>
            <person name="Ruller R."/>
            <person name="Salamov A."/>
            <person name="Salih N.S."/>
            <person name="Samson R.A."/>
            <person name="Sandor E."/>
            <person name="Sanguinetti M."/>
            <person name="Schuetze T."/>
            <person name="Sepcic K."/>
            <person name="Shelest E."/>
            <person name="Sherlock G."/>
            <person name="Sophianopoulou V."/>
            <person name="Squina F.M."/>
            <person name="Sun H."/>
            <person name="Susca A."/>
            <person name="Todd R.B."/>
            <person name="Tsang A."/>
            <person name="Unkles S.E."/>
            <person name="van de Wiele N."/>
            <person name="van Rossen-Uffink D."/>
            <person name="Oliveira J.V."/>
            <person name="Vesth T.C."/>
            <person name="Visser J."/>
            <person name="Yu J.-H."/>
            <person name="Zhou M."/>
            <person name="Andersen M.R."/>
            <person name="Archer D.B."/>
            <person name="Baker S.E."/>
            <person name="Benoit I."/>
            <person name="Brakhage A.A."/>
            <person name="Braus G.H."/>
            <person name="Fischer R."/>
            <person name="Frisvad J.C."/>
            <person name="Goldman G.H."/>
            <person name="Houbraken J."/>
            <person name="Oakley B."/>
            <person name="Pocsi I."/>
            <person name="Scazzocchio C."/>
            <person name="Seiboth B."/>
            <person name="vanKuyk P.A."/>
            <person name="Wortman J."/>
            <person name="Dyer P.S."/>
            <person name="Grigoriev I.V."/>
        </authorList>
    </citation>
    <scope>NUCLEOTIDE SEQUENCE [LARGE SCALE GENOMIC DNA]</scope>
    <source>
        <strain evidence="6">CBS 593.65</strain>
    </source>
</reference>
<dbReference type="OrthoDB" id="1606438at2759"/>
<dbReference type="PANTHER" id="PTHR43712">
    <property type="entry name" value="PUTATIVE (AFU_ORTHOLOGUE AFUA_4G14580)-RELATED"/>
    <property type="match status" value="1"/>
</dbReference>
<keyword evidence="2" id="KW-0808">Transferase</keyword>
<dbReference type="InterPro" id="IPR029063">
    <property type="entry name" value="SAM-dependent_MTases_sf"/>
</dbReference>
<name>A0A1L9TT34_9EURO</name>
<evidence type="ECO:0000256" key="1">
    <source>
        <dbReference type="ARBA" id="ARBA00022603"/>
    </source>
</evidence>
<dbReference type="VEuPathDB" id="FungiDB:ASPSYDRAFT_28256"/>
<organism evidence="5 6">
    <name type="scientific">Aspergillus sydowii CBS 593.65</name>
    <dbReference type="NCBI Taxonomy" id="1036612"/>
    <lineage>
        <taxon>Eukaryota</taxon>
        <taxon>Fungi</taxon>
        <taxon>Dikarya</taxon>
        <taxon>Ascomycota</taxon>
        <taxon>Pezizomycotina</taxon>
        <taxon>Eurotiomycetes</taxon>
        <taxon>Eurotiomycetidae</taxon>
        <taxon>Eurotiales</taxon>
        <taxon>Aspergillaceae</taxon>
        <taxon>Aspergillus</taxon>
        <taxon>Aspergillus subgen. Nidulantes</taxon>
    </lineage>
</organism>
<dbReference type="InterPro" id="IPR016461">
    <property type="entry name" value="COMT-like"/>
</dbReference>
<dbReference type="GO" id="GO:0032259">
    <property type="term" value="P:methylation"/>
    <property type="evidence" value="ECO:0007669"/>
    <property type="project" value="UniProtKB-KW"/>
</dbReference>
<dbReference type="GO" id="GO:0044550">
    <property type="term" value="P:secondary metabolite biosynthetic process"/>
    <property type="evidence" value="ECO:0007669"/>
    <property type="project" value="UniProtKB-ARBA"/>
</dbReference>
<evidence type="ECO:0000313" key="6">
    <source>
        <dbReference type="Proteomes" id="UP000184356"/>
    </source>
</evidence>
<dbReference type="Gene3D" id="1.10.10.10">
    <property type="entry name" value="Winged helix-like DNA-binding domain superfamily/Winged helix DNA-binding domain"/>
    <property type="match status" value="1"/>
</dbReference>
<feature type="domain" description="O-methyltransferase C-terminal" evidence="4">
    <location>
        <begin position="257"/>
        <end position="407"/>
    </location>
</feature>
<proteinExistence type="predicted"/>
<dbReference type="GO" id="GO:0008171">
    <property type="term" value="F:O-methyltransferase activity"/>
    <property type="evidence" value="ECO:0007669"/>
    <property type="project" value="InterPro"/>
</dbReference>
<evidence type="ECO:0000256" key="3">
    <source>
        <dbReference type="ARBA" id="ARBA00022691"/>
    </source>
</evidence>
<evidence type="ECO:0000313" key="5">
    <source>
        <dbReference type="EMBL" id="OJJ62626.1"/>
    </source>
</evidence>
<dbReference type="PROSITE" id="PS51683">
    <property type="entry name" value="SAM_OMT_II"/>
    <property type="match status" value="1"/>
</dbReference>
<protein>
    <recommendedName>
        <fullName evidence="4">O-methyltransferase C-terminal domain-containing protein</fullName>
    </recommendedName>
</protein>
<dbReference type="GeneID" id="63760565"/>
<dbReference type="Proteomes" id="UP000184356">
    <property type="component" value="Unassembled WGS sequence"/>
</dbReference>
<dbReference type="Gene3D" id="3.40.50.150">
    <property type="entry name" value="Vaccinia Virus protein VP39"/>
    <property type="match status" value="1"/>
</dbReference>
<dbReference type="EMBL" id="KV878583">
    <property type="protein sequence ID" value="OJJ62626.1"/>
    <property type="molecule type" value="Genomic_DNA"/>
</dbReference>
<dbReference type="RefSeq" id="XP_040706432.1">
    <property type="nucleotide sequence ID" value="XM_040844492.1"/>
</dbReference>
<sequence>MPDSQIVQLAKSVLESSTKIETYLQENDLPPLSFELNGTGRFGTIPVPADIEATRYKALEAGTELVELLRGPSGFFNLAMAYNGASLQAIARWDIPSKVPVDGDISYASLSKQCGGIPELALRSILRHAMAHHHLFVEPRPEFVAHSPYSLMLVQEPLLADSFWLTSDLGFSTHPHLVEALTKWRDLEPNHAAPSHQAGKEKPRYDLIQEDPAVATRFSRAMKAFSIFPRGPFTVVQNENSVFSSILKYPWDTLGDGLVIDVGGSTGHLSIQIAKNFPNPNRRFIIQDLQNSMAGFEKTVPEDLTDRIQFVPYSFLDPQPCEGDVYMFNNVLHNWPEHYCVRILRNQVAALRPGVRLIITDGLALPRGEREGLLAQRAIRSSDLLMLTVFNAGERSEADFSRILAQADPRFRIKNVQHVWDPTVNMFPQGIIEVIFDA</sequence>
<dbReference type="InterPro" id="IPR001077">
    <property type="entry name" value="COMT_C"/>
</dbReference>
<dbReference type="AlphaFoldDB" id="A0A1L9TT34"/>
<keyword evidence="3" id="KW-0949">S-adenosyl-L-methionine</keyword>
<evidence type="ECO:0000259" key="4">
    <source>
        <dbReference type="Pfam" id="PF00891"/>
    </source>
</evidence>
<dbReference type="Pfam" id="PF00891">
    <property type="entry name" value="Methyltransf_2"/>
    <property type="match status" value="1"/>
</dbReference>
<dbReference type="SUPFAM" id="SSF53335">
    <property type="entry name" value="S-adenosyl-L-methionine-dependent methyltransferases"/>
    <property type="match status" value="1"/>
</dbReference>
<dbReference type="STRING" id="1036612.A0A1L9TT34"/>
<evidence type="ECO:0000256" key="2">
    <source>
        <dbReference type="ARBA" id="ARBA00022679"/>
    </source>
</evidence>
<accession>A0A1L9TT34</accession>
<keyword evidence="6" id="KW-1185">Reference proteome</keyword>
<gene>
    <name evidence="5" type="ORF">ASPSYDRAFT_28256</name>
</gene>